<dbReference type="AlphaFoldDB" id="A0A7C0YBG6"/>
<dbReference type="Pfam" id="PF00534">
    <property type="entry name" value="Glycos_transf_1"/>
    <property type="match status" value="1"/>
</dbReference>
<feature type="domain" description="Glycosyltransferase subfamily 4-like N-terminal" evidence="2">
    <location>
        <begin position="14"/>
        <end position="169"/>
    </location>
</feature>
<dbReference type="Gene3D" id="3.40.50.2000">
    <property type="entry name" value="Glycogen Phosphorylase B"/>
    <property type="match status" value="2"/>
</dbReference>
<dbReference type="SUPFAM" id="SSF53756">
    <property type="entry name" value="UDP-Glycosyltransferase/glycogen phosphorylase"/>
    <property type="match status" value="1"/>
</dbReference>
<organism evidence="3">
    <name type="scientific">Thermosulfidibacter takaii</name>
    <dbReference type="NCBI Taxonomy" id="412593"/>
    <lineage>
        <taxon>Bacteria</taxon>
        <taxon>Pseudomonadati</taxon>
        <taxon>Thermosulfidibacterota</taxon>
        <taxon>Thermosulfidibacteria</taxon>
        <taxon>Thermosulfidibacterales</taxon>
        <taxon>Thermosulfidibacteraceae</taxon>
    </lineage>
</organism>
<evidence type="ECO:0000259" key="2">
    <source>
        <dbReference type="Pfam" id="PF13439"/>
    </source>
</evidence>
<evidence type="ECO:0000259" key="1">
    <source>
        <dbReference type="Pfam" id="PF00534"/>
    </source>
</evidence>
<name>A0A7C0YBG6_9BACT</name>
<dbReference type="PANTHER" id="PTHR45947">
    <property type="entry name" value="SULFOQUINOVOSYL TRANSFERASE SQD2"/>
    <property type="match status" value="1"/>
</dbReference>
<reference evidence="3" key="1">
    <citation type="journal article" date="2020" name="mSystems">
        <title>Genome- and Community-Level Interaction Insights into Carbon Utilization and Element Cycling Functions of Hydrothermarchaeota in Hydrothermal Sediment.</title>
        <authorList>
            <person name="Zhou Z."/>
            <person name="Liu Y."/>
            <person name="Xu W."/>
            <person name="Pan J."/>
            <person name="Luo Z.H."/>
            <person name="Li M."/>
        </authorList>
    </citation>
    <scope>NUCLEOTIDE SEQUENCE [LARGE SCALE GENOMIC DNA]</scope>
    <source>
        <strain evidence="3">HyVt-115</strain>
    </source>
</reference>
<feature type="domain" description="Glycosyl transferase family 1" evidence="1">
    <location>
        <begin position="182"/>
        <end position="344"/>
    </location>
</feature>
<sequence length="370" mass="41406">MKPRVARIVSYLPVGGVEKRLLAVLKRLKDEFDVEVICIHSRGKLAPLFEEAGIPVTVIPFKGRLHPVSLYKLASYLRKNRVDIVHTHMYRPNISGTLAARLAKVPVVISNVHNVDHWDTPRQVFMDRLFHTLRDSIIAVSHAVRNDILKKSKAPPEKTVVIYNGINMEDFSPKEEDIFWLRRSLKLPREAFVVSLIARLVPAKSHKNLFKAVSHIEKISKNILALIVGGGGYRSELEKVAKELGLERVWFLGERSDVPLLLKITNLSVLPSSKEGFSNVILESMAAGTPVVASEVGGAREAIEPFHTGVLVKYGDVESLQAVILGLLGSPRNRISIKTKARKMVEKRFSIEEMAAQTKRLYLDLLGKAR</sequence>
<dbReference type="GO" id="GO:0016758">
    <property type="term" value="F:hexosyltransferase activity"/>
    <property type="evidence" value="ECO:0007669"/>
    <property type="project" value="TreeGrafter"/>
</dbReference>
<proteinExistence type="predicted"/>
<dbReference type="PANTHER" id="PTHR45947:SF3">
    <property type="entry name" value="SULFOQUINOVOSYL TRANSFERASE SQD2"/>
    <property type="match status" value="1"/>
</dbReference>
<dbReference type="Proteomes" id="UP000885690">
    <property type="component" value="Unassembled WGS sequence"/>
</dbReference>
<dbReference type="InterPro" id="IPR028098">
    <property type="entry name" value="Glyco_trans_4-like_N"/>
</dbReference>
<protein>
    <submittedName>
        <fullName evidence="3">Glycosyltransferase</fullName>
    </submittedName>
</protein>
<dbReference type="EMBL" id="DQWS01000179">
    <property type="protein sequence ID" value="HDD53358.1"/>
    <property type="molecule type" value="Genomic_DNA"/>
</dbReference>
<gene>
    <name evidence="3" type="ORF">ENF32_04755</name>
</gene>
<dbReference type="InterPro" id="IPR050194">
    <property type="entry name" value="Glycosyltransferase_grp1"/>
</dbReference>
<evidence type="ECO:0000313" key="3">
    <source>
        <dbReference type="EMBL" id="HDD53358.1"/>
    </source>
</evidence>
<dbReference type="Pfam" id="PF13439">
    <property type="entry name" value="Glyco_transf_4"/>
    <property type="match status" value="1"/>
</dbReference>
<dbReference type="InterPro" id="IPR001296">
    <property type="entry name" value="Glyco_trans_1"/>
</dbReference>
<accession>A0A7C0YBG6</accession>
<comment type="caution">
    <text evidence="3">The sequence shown here is derived from an EMBL/GenBank/DDBJ whole genome shotgun (WGS) entry which is preliminary data.</text>
</comment>